<keyword evidence="2" id="KW-1185">Reference proteome</keyword>
<dbReference type="Proteomes" id="UP001225906">
    <property type="component" value="Unassembled WGS sequence"/>
</dbReference>
<evidence type="ECO:0000313" key="2">
    <source>
        <dbReference type="Proteomes" id="UP001225906"/>
    </source>
</evidence>
<gene>
    <name evidence="1" type="ORF">Q9291_04705</name>
</gene>
<proteinExistence type="predicted"/>
<comment type="caution">
    <text evidence="1">The sequence shown here is derived from an EMBL/GenBank/DDBJ whole genome shotgun (WGS) entry which is preliminary data.</text>
</comment>
<accession>A0ABT9JRF5</accession>
<evidence type="ECO:0000313" key="1">
    <source>
        <dbReference type="EMBL" id="MDP8567139.1"/>
    </source>
</evidence>
<organism evidence="1 2">
    <name type="scientific">Methylophilus aquaticus</name>
    <dbReference type="NCBI Taxonomy" id="1971610"/>
    <lineage>
        <taxon>Bacteria</taxon>
        <taxon>Pseudomonadati</taxon>
        <taxon>Pseudomonadota</taxon>
        <taxon>Betaproteobacteria</taxon>
        <taxon>Nitrosomonadales</taxon>
        <taxon>Methylophilaceae</taxon>
        <taxon>Methylophilus</taxon>
    </lineage>
</organism>
<dbReference type="EMBL" id="JAVCAP010000009">
    <property type="protein sequence ID" value="MDP8567139.1"/>
    <property type="molecule type" value="Genomic_DNA"/>
</dbReference>
<protein>
    <submittedName>
        <fullName evidence="1">Uncharacterized protein</fullName>
    </submittedName>
</protein>
<sequence>MKTTFEYCLKEGLLGVGWRTASNQSTKSWDEYYQEASLKYNNLEVCKYLQKQVSQNDLVWTRDTYGNYYLARVLSGWEYWTTEESQSLDVDISNIFRVEIKQVDLTEVPGKITACFRASRTIQKIADEKASAYSRHLWNTLSGQQVYQLNRSTFSDIFMMLDDEETEDLVFLYLQSNGWYVIPNSRKADTMSFEYVCVSPLSGAMAITQVKTGKTPINRDDYLKFNHQVFLFQANEIYQGGGAPHIEHITRQALLDFLMQSAAWLPKSIKRKMEITDHRT</sequence>
<name>A0ABT9JRF5_9PROT</name>
<reference evidence="2" key="1">
    <citation type="journal article" date="2019" name="Int. J. Syst. Evol. Microbiol.">
        <title>The Global Catalogue of Microorganisms (GCM) 10K type strain sequencing project: providing services to taxonomists for standard genome sequencing and annotation.</title>
        <authorList>
            <consortium name="The Broad Institute Genomics Platform"/>
            <consortium name="The Broad Institute Genome Sequencing Center for Infectious Disease"/>
            <person name="Wu L."/>
            <person name="Ma J."/>
        </authorList>
    </citation>
    <scope>NUCLEOTIDE SEQUENCE [LARGE SCALE GENOMIC DNA]</scope>
    <source>
        <strain evidence="2">VKM B-3159</strain>
    </source>
</reference>